<dbReference type="PANTHER" id="PTHR30483">
    <property type="entry name" value="LEUCINE-SPECIFIC-BINDING PROTEIN"/>
    <property type="match status" value="1"/>
</dbReference>
<evidence type="ECO:0000313" key="4">
    <source>
        <dbReference type="Proteomes" id="UP000813068"/>
    </source>
</evidence>
<keyword evidence="1" id="KW-0732">Signal</keyword>
<organism evidence="3 4">
    <name type="scientific">Geopseudomonas aromaticivorans</name>
    <dbReference type="NCBI Taxonomy" id="2849492"/>
    <lineage>
        <taxon>Bacteria</taxon>
        <taxon>Pseudomonadati</taxon>
        <taxon>Pseudomonadota</taxon>
        <taxon>Gammaproteobacteria</taxon>
        <taxon>Pseudomonadales</taxon>
        <taxon>Pseudomonadaceae</taxon>
        <taxon>Geopseudomonas</taxon>
    </lineage>
</organism>
<evidence type="ECO:0000259" key="2">
    <source>
        <dbReference type="Pfam" id="PF13458"/>
    </source>
</evidence>
<name>A0ABS6MZJ8_9GAMM</name>
<proteinExistence type="predicted"/>
<protein>
    <submittedName>
        <fullName evidence="3">ABC transporter substrate-binding protein</fullName>
    </submittedName>
</protein>
<accession>A0ABS6MZJ8</accession>
<dbReference type="InterPro" id="IPR028081">
    <property type="entry name" value="Leu-bd"/>
</dbReference>
<evidence type="ECO:0000256" key="1">
    <source>
        <dbReference type="ARBA" id="ARBA00022729"/>
    </source>
</evidence>
<dbReference type="InterPro" id="IPR051010">
    <property type="entry name" value="BCAA_transport"/>
</dbReference>
<feature type="domain" description="Leucine-binding protein" evidence="2">
    <location>
        <begin position="55"/>
        <end position="393"/>
    </location>
</feature>
<dbReference type="PANTHER" id="PTHR30483:SF6">
    <property type="entry name" value="PERIPLASMIC BINDING PROTEIN OF ABC TRANSPORTER FOR NATURAL AMINO ACIDS"/>
    <property type="match status" value="1"/>
</dbReference>
<keyword evidence="4" id="KW-1185">Reference proteome</keyword>
<reference evidence="3 4" key="1">
    <citation type="submission" date="2021-06" db="EMBL/GenBank/DDBJ databases">
        <title>Differences between aerobic and microaerobic xylene degrading microbial communities.</title>
        <authorList>
            <person name="Banerjee S."/>
            <person name="Tancsics A."/>
        </authorList>
    </citation>
    <scope>NUCLEOTIDE SEQUENCE [LARGE SCALE GENOMIC DNA]</scope>
    <source>
        <strain evidence="3 4">MAP12</strain>
    </source>
</reference>
<comment type="caution">
    <text evidence="3">The sequence shown here is derived from an EMBL/GenBank/DDBJ whole genome shotgun (WGS) entry which is preliminary data.</text>
</comment>
<gene>
    <name evidence="3" type="ORF">KRX52_15715</name>
</gene>
<dbReference type="EMBL" id="JAHRGL010000049">
    <property type="protein sequence ID" value="MBV2134227.1"/>
    <property type="molecule type" value="Genomic_DNA"/>
</dbReference>
<sequence length="422" mass="44473">MHLSFVCLVLEKAMHNNKKAFQACLNTPRKLFAVSAMALALSTSLVASVQAADAVKVGILLPFTGTFAALGEATNNGLKLAIEQQGGTLGGRAVEYVVVDSEADPGKAVQNMQKLVSGAKVDVVVGPVHSGVGMGAVKVARESGVPLIIPNAGFNAATGPLCAANIFRTSFTSWQTAFPMGKVAADKGYKNIVTVAWRYGFGTESVDGFKEGFEQAGGKITKEIYLPFPEVEFQSQLTEIAALKPDAVFVFFAGGGAAKFVQDYAAAGLKGKIPLLGSGFLTEGTLAAQGQAAEGLLTTLHYADSLETEQNAKFRSAYKQQFGKEADIYAVQGYDTGLLLAQSLQAVAGDTADRAAWMQAMENARIASPRGEWTFSKAHNPVQNVYLREVRNGANVVVDVAREKLSDPAPGCKLAQVAANAR</sequence>
<evidence type="ECO:0000313" key="3">
    <source>
        <dbReference type="EMBL" id="MBV2134227.1"/>
    </source>
</evidence>
<dbReference type="CDD" id="cd20014">
    <property type="entry name" value="PBP1_RPA0668_benzoate-like"/>
    <property type="match status" value="1"/>
</dbReference>
<dbReference type="Proteomes" id="UP000813068">
    <property type="component" value="Unassembled WGS sequence"/>
</dbReference>
<dbReference type="Pfam" id="PF13458">
    <property type="entry name" value="Peripla_BP_6"/>
    <property type="match status" value="1"/>
</dbReference>